<dbReference type="EMBL" id="AYYV01000075">
    <property type="protein sequence ID" value="KRM50117.1"/>
    <property type="molecule type" value="Genomic_DNA"/>
</dbReference>
<evidence type="ECO:0000313" key="2">
    <source>
        <dbReference type="Proteomes" id="UP000051164"/>
    </source>
</evidence>
<comment type="caution">
    <text evidence="1">The sequence shown here is derived from an EMBL/GenBank/DDBJ whole genome shotgun (WGS) entry which is preliminary data.</text>
</comment>
<accession>A0A8E1UZY2</accession>
<gene>
    <name evidence="1" type="ORF">FC95_GL002098</name>
</gene>
<reference evidence="1 2" key="1">
    <citation type="journal article" date="2015" name="Genome Announc.">
        <title>Expanding the biotechnology potential of lactobacilli through comparative genomics of 213 strains and associated genera.</title>
        <authorList>
            <person name="Sun Z."/>
            <person name="Harris H.M."/>
            <person name="McCann A."/>
            <person name="Guo C."/>
            <person name="Argimon S."/>
            <person name="Zhang W."/>
            <person name="Yang X."/>
            <person name="Jeffery I.B."/>
            <person name="Cooney J.C."/>
            <person name="Kagawa T.F."/>
            <person name="Liu W."/>
            <person name="Song Y."/>
            <person name="Salvetti E."/>
            <person name="Wrobel A."/>
            <person name="Rasinkangas P."/>
            <person name="Parkhill J."/>
            <person name="Rea M.C."/>
            <person name="O'Sullivan O."/>
            <person name="Ritari J."/>
            <person name="Douillard F.P."/>
            <person name="Paul Ross R."/>
            <person name="Yang R."/>
            <person name="Briner A.E."/>
            <person name="Felis G.E."/>
            <person name="de Vos W.M."/>
            <person name="Barrangou R."/>
            <person name="Klaenhammer T.R."/>
            <person name="Caufield P.W."/>
            <person name="Cui Y."/>
            <person name="Zhang H."/>
            <person name="O'Toole P.W."/>
        </authorList>
    </citation>
    <scope>NUCLEOTIDE SEQUENCE [LARGE SCALE GENOMIC DNA]</scope>
    <source>
        <strain evidence="1 2">DSM 20587</strain>
    </source>
</reference>
<dbReference type="Proteomes" id="UP000051164">
    <property type="component" value="Unassembled WGS sequence"/>
</dbReference>
<name>A0A8E1UZY2_LENKE</name>
<organism evidence="1 2">
    <name type="scientific">Lentilactobacillus kefiri DSM 20587 = JCM 5818</name>
    <dbReference type="NCBI Taxonomy" id="1423764"/>
    <lineage>
        <taxon>Bacteria</taxon>
        <taxon>Bacillati</taxon>
        <taxon>Bacillota</taxon>
        <taxon>Bacilli</taxon>
        <taxon>Lactobacillales</taxon>
        <taxon>Lactobacillaceae</taxon>
        <taxon>Lentilactobacillus</taxon>
    </lineage>
</organism>
<dbReference type="AlphaFoldDB" id="A0A8E1UZY2"/>
<protein>
    <submittedName>
        <fullName evidence="1">Uncharacterized protein</fullName>
    </submittedName>
</protein>
<evidence type="ECO:0000313" key="1">
    <source>
        <dbReference type="EMBL" id="KRM50117.1"/>
    </source>
</evidence>
<proteinExistence type="predicted"/>
<sequence>MLEGVFMKHVLIGSIVLGAALLAFPFSSGTAQAKVKKLPTVTTYSPSYNKVKFNYTSRSTKSFSVTKAFPDNNDNVKMKLTKLAYYKLKPKHNKRILVRAYFHITTTKADQLGIFSYDFYNKPYLNTSNGNRLYQSGMKELYGSIQMNGKDVANTHVDFLSSKVIPFANFNSGEIHFNFEFDTDLNEFPFS</sequence>